<dbReference type="PANTHER" id="PTHR34136:SF1">
    <property type="entry name" value="UDP-N-ACETYL-D-MANNOSAMINURONIC ACID TRANSFERASE"/>
    <property type="match status" value="1"/>
</dbReference>
<protein>
    <recommendedName>
        <fullName evidence="5">N-acetylglucosaminyldiphosphoundecaprenol N-acetyl-beta-D-mannosaminyltransferase</fullName>
    </recommendedName>
</protein>
<dbReference type="CDD" id="cd06533">
    <property type="entry name" value="Glyco_transf_WecG_TagA"/>
    <property type="match status" value="1"/>
</dbReference>
<name>A0A8J3R612_9ACTN</name>
<accession>A0A8J3R612</accession>
<evidence type="ECO:0000256" key="2">
    <source>
        <dbReference type="ARBA" id="ARBA00022679"/>
    </source>
</evidence>
<comment type="caution">
    <text evidence="3">The sequence shown here is derived from an EMBL/GenBank/DDBJ whole genome shotgun (WGS) entry which is preliminary data.</text>
</comment>
<dbReference type="NCBIfam" id="TIGR00696">
    <property type="entry name" value="wecG_tagA_cpsF"/>
    <property type="match status" value="1"/>
</dbReference>
<reference evidence="3" key="1">
    <citation type="submission" date="2021-01" db="EMBL/GenBank/DDBJ databases">
        <title>Whole genome shotgun sequence of Sphaerimonospora thailandensis NBRC 107569.</title>
        <authorList>
            <person name="Komaki H."/>
            <person name="Tamura T."/>
        </authorList>
    </citation>
    <scope>NUCLEOTIDE SEQUENCE</scope>
    <source>
        <strain evidence="3">NBRC 107569</strain>
    </source>
</reference>
<evidence type="ECO:0008006" key="5">
    <source>
        <dbReference type="Google" id="ProtNLM"/>
    </source>
</evidence>
<dbReference type="RefSeq" id="WP_204013000.1">
    <property type="nucleotide sequence ID" value="NZ_BOOG01000012.1"/>
</dbReference>
<evidence type="ECO:0000313" key="3">
    <source>
        <dbReference type="EMBL" id="GIH69055.1"/>
    </source>
</evidence>
<dbReference type="PANTHER" id="PTHR34136">
    <property type="match status" value="1"/>
</dbReference>
<gene>
    <name evidence="3" type="ORF">Mth01_13080</name>
</gene>
<evidence type="ECO:0000256" key="1">
    <source>
        <dbReference type="ARBA" id="ARBA00022676"/>
    </source>
</evidence>
<dbReference type="EMBL" id="BOOG01000012">
    <property type="protein sequence ID" value="GIH69055.1"/>
    <property type="molecule type" value="Genomic_DNA"/>
</dbReference>
<evidence type="ECO:0000313" key="4">
    <source>
        <dbReference type="Proteomes" id="UP000610966"/>
    </source>
</evidence>
<dbReference type="GO" id="GO:0016758">
    <property type="term" value="F:hexosyltransferase activity"/>
    <property type="evidence" value="ECO:0007669"/>
    <property type="project" value="TreeGrafter"/>
</dbReference>
<dbReference type="Proteomes" id="UP000610966">
    <property type="component" value="Unassembled WGS sequence"/>
</dbReference>
<sequence length="245" mass="26463">MAISESGVAEHIAEAWRRNLGGSIVTANIDIVRAATRDPALTSLVASAELVVADGAPVVWAARLSGHPVPGRVTGASLVFSLSGLAAREGRSIFLLGGDPGVPETAGRLLSKRYPSLRVAGVYAPPHGFDATPEGMRETADRVVATTPDLVFVGLGFPKQERTIAALQARLPRAWYLGCGAGIPMAAQQFRRAPERLQRIGGEWLYRLWLEPRRLAGRYLKDDLPFAIKLLSGAAWKRLWVNRQP</sequence>
<keyword evidence="1" id="KW-0328">Glycosyltransferase</keyword>
<dbReference type="InterPro" id="IPR004629">
    <property type="entry name" value="WecG_TagA_CpsF"/>
</dbReference>
<keyword evidence="2" id="KW-0808">Transferase</keyword>
<keyword evidence="4" id="KW-1185">Reference proteome</keyword>
<organism evidence="3 4">
    <name type="scientific">Sphaerimonospora thailandensis</name>
    <dbReference type="NCBI Taxonomy" id="795644"/>
    <lineage>
        <taxon>Bacteria</taxon>
        <taxon>Bacillati</taxon>
        <taxon>Actinomycetota</taxon>
        <taxon>Actinomycetes</taxon>
        <taxon>Streptosporangiales</taxon>
        <taxon>Streptosporangiaceae</taxon>
        <taxon>Sphaerimonospora</taxon>
    </lineage>
</organism>
<dbReference type="AlphaFoldDB" id="A0A8J3R612"/>
<proteinExistence type="predicted"/>
<dbReference type="Pfam" id="PF03808">
    <property type="entry name" value="Glyco_tran_WecG"/>
    <property type="match status" value="1"/>
</dbReference>